<dbReference type="Gene3D" id="3.10.100.10">
    <property type="entry name" value="Mannose-Binding Protein A, subunit A"/>
    <property type="match status" value="1"/>
</dbReference>
<dbReference type="Pfam" id="PF24973">
    <property type="entry name" value="EGF_LMN_ATRN"/>
    <property type="match status" value="1"/>
</dbReference>
<keyword evidence="5" id="KW-0732">Signal</keyword>
<dbReference type="InterPro" id="IPR002165">
    <property type="entry name" value="Plexin_repeat"/>
</dbReference>
<reference evidence="20" key="2">
    <citation type="submission" date="2025-09" db="UniProtKB">
        <authorList>
            <consortium name="Ensembl"/>
        </authorList>
    </citation>
    <scope>IDENTIFICATION</scope>
</reference>
<feature type="domain" description="C-type lectin" evidence="19">
    <location>
        <begin position="729"/>
        <end position="849"/>
    </location>
</feature>
<evidence type="ECO:0000313" key="21">
    <source>
        <dbReference type="Proteomes" id="UP000261380"/>
    </source>
</evidence>
<keyword evidence="21" id="KW-1185">Reference proteome</keyword>
<feature type="region of interest" description="Disordered" evidence="14">
    <location>
        <begin position="1340"/>
        <end position="1362"/>
    </location>
</feature>
<dbReference type="PROSITE" id="PS50027">
    <property type="entry name" value="EGF_LAM_2"/>
    <property type="match status" value="1"/>
</dbReference>
<feature type="domain" description="CUB" evidence="16">
    <location>
        <begin position="51"/>
        <end position="179"/>
    </location>
</feature>
<feature type="disulfide bond" evidence="13">
    <location>
        <begin position="1025"/>
        <end position="1039"/>
    </location>
</feature>
<feature type="disulfide bond" evidence="12">
    <location>
        <begin position="205"/>
        <end position="214"/>
    </location>
</feature>
<comment type="caution">
    <text evidence="12">Lacks conserved residue(s) required for the propagation of feature annotation.</text>
</comment>
<dbReference type="InterPro" id="IPR056737">
    <property type="entry name" value="Beta-prop_ATRN-MKLN-like"/>
</dbReference>
<dbReference type="Pfam" id="PF24981">
    <property type="entry name" value="Beta-prop_ATRN-LZTR1"/>
    <property type="match status" value="1"/>
</dbReference>
<dbReference type="SMART" id="SM00042">
    <property type="entry name" value="CUB"/>
    <property type="match status" value="1"/>
</dbReference>
<feature type="transmembrane region" description="Helical" evidence="15">
    <location>
        <begin position="1212"/>
        <end position="1236"/>
    </location>
</feature>
<dbReference type="PROSITE" id="PS01248">
    <property type="entry name" value="EGF_LAM_1"/>
    <property type="match status" value="1"/>
</dbReference>
<dbReference type="Pfam" id="PF00431">
    <property type="entry name" value="CUB"/>
    <property type="match status" value="1"/>
</dbReference>
<feature type="domain" description="Laminin EGF-like" evidence="18">
    <location>
        <begin position="996"/>
        <end position="1041"/>
    </location>
</feature>
<dbReference type="PROSITE" id="PS50026">
    <property type="entry name" value="EGF_3"/>
    <property type="match status" value="1"/>
</dbReference>
<evidence type="ECO:0000256" key="10">
    <source>
        <dbReference type="ARBA" id="ARBA00023180"/>
    </source>
</evidence>
<evidence type="ECO:0000256" key="3">
    <source>
        <dbReference type="ARBA" id="ARBA00022536"/>
    </source>
</evidence>
<name>A0A3B5L800_9TELE</name>
<dbReference type="Ensembl" id="ENSXCOT00000008534.1">
    <property type="protein sequence ID" value="ENSXCOP00000008428.1"/>
    <property type="gene ID" value="ENSXCOG00000006438.1"/>
</dbReference>
<dbReference type="CDD" id="cd00041">
    <property type="entry name" value="CUB"/>
    <property type="match status" value="1"/>
</dbReference>
<dbReference type="SUPFAM" id="SSF56436">
    <property type="entry name" value="C-type lectin-like"/>
    <property type="match status" value="1"/>
</dbReference>
<dbReference type="PROSITE" id="PS50041">
    <property type="entry name" value="C_TYPE_LECTIN_2"/>
    <property type="match status" value="1"/>
</dbReference>
<evidence type="ECO:0000256" key="8">
    <source>
        <dbReference type="ARBA" id="ARBA00023136"/>
    </source>
</evidence>
<evidence type="ECO:0000259" key="17">
    <source>
        <dbReference type="PROSITE" id="PS50026"/>
    </source>
</evidence>
<dbReference type="CDD" id="cd00055">
    <property type="entry name" value="EGF_Lam"/>
    <property type="match status" value="1"/>
</dbReference>
<evidence type="ECO:0000259" key="19">
    <source>
        <dbReference type="PROSITE" id="PS50041"/>
    </source>
</evidence>
<evidence type="ECO:0000256" key="13">
    <source>
        <dbReference type="PROSITE-ProRule" id="PRU00460"/>
    </source>
</evidence>
<evidence type="ECO:0000256" key="7">
    <source>
        <dbReference type="ARBA" id="ARBA00022989"/>
    </source>
</evidence>
<dbReference type="InterPro" id="IPR051568">
    <property type="entry name" value="LZTR1/Attractin"/>
</dbReference>
<dbReference type="InterPro" id="IPR001304">
    <property type="entry name" value="C-type_lectin-like"/>
</dbReference>
<evidence type="ECO:0000256" key="4">
    <source>
        <dbReference type="ARBA" id="ARBA00022692"/>
    </source>
</evidence>
<keyword evidence="8 15" id="KW-0472">Membrane</keyword>
<dbReference type="InterPro" id="IPR015915">
    <property type="entry name" value="Kelch-typ_b-propeller"/>
</dbReference>
<protein>
    <submittedName>
        <fullName evidence="20">Attractin-like 1b</fullName>
    </submittedName>
</protein>
<evidence type="ECO:0000256" key="15">
    <source>
        <dbReference type="SAM" id="Phobius"/>
    </source>
</evidence>
<dbReference type="SUPFAM" id="SSF57196">
    <property type="entry name" value="EGF/Laminin"/>
    <property type="match status" value="1"/>
</dbReference>
<dbReference type="Pfam" id="PF00059">
    <property type="entry name" value="Lectin_C"/>
    <property type="match status" value="1"/>
</dbReference>
<dbReference type="Pfam" id="PF23106">
    <property type="entry name" value="EGF_Teneurin"/>
    <property type="match status" value="1"/>
</dbReference>
<evidence type="ECO:0000256" key="14">
    <source>
        <dbReference type="SAM" id="MobiDB-lite"/>
    </source>
</evidence>
<dbReference type="PROSITE" id="PS00022">
    <property type="entry name" value="EGF_1"/>
    <property type="match status" value="1"/>
</dbReference>
<dbReference type="SMART" id="SM00034">
    <property type="entry name" value="CLECT"/>
    <property type="match status" value="1"/>
</dbReference>
<dbReference type="InterPro" id="IPR000742">
    <property type="entry name" value="EGF"/>
</dbReference>
<dbReference type="FunFam" id="2.10.25.10:FF:000860">
    <property type="entry name" value="Attractin"/>
    <property type="match status" value="1"/>
</dbReference>
<dbReference type="InterPro" id="IPR056732">
    <property type="entry name" value="GBD_ATRN"/>
</dbReference>
<evidence type="ECO:0000256" key="6">
    <source>
        <dbReference type="ARBA" id="ARBA00022737"/>
    </source>
</evidence>
<dbReference type="FunFam" id="2.120.10.80:FF:000164">
    <property type="entry name" value="Attractin-like 1"/>
    <property type="match status" value="1"/>
</dbReference>
<keyword evidence="4 15" id="KW-0812">Transmembrane</keyword>
<organism evidence="20 21">
    <name type="scientific">Xiphophorus couchianus</name>
    <name type="common">Monterrey platyfish</name>
    <dbReference type="NCBI Taxonomy" id="32473"/>
    <lineage>
        <taxon>Eukaryota</taxon>
        <taxon>Metazoa</taxon>
        <taxon>Chordata</taxon>
        <taxon>Craniata</taxon>
        <taxon>Vertebrata</taxon>
        <taxon>Euteleostomi</taxon>
        <taxon>Actinopterygii</taxon>
        <taxon>Neopterygii</taxon>
        <taxon>Teleostei</taxon>
        <taxon>Neoteleostei</taxon>
        <taxon>Acanthomorphata</taxon>
        <taxon>Ovalentaria</taxon>
        <taxon>Atherinomorphae</taxon>
        <taxon>Cyprinodontiformes</taxon>
        <taxon>Poeciliidae</taxon>
        <taxon>Poeciliinae</taxon>
        <taxon>Xiphophorus</taxon>
    </lineage>
</organism>
<keyword evidence="7 15" id="KW-1133">Transmembrane helix</keyword>
<keyword evidence="11 13" id="KW-0424">Laminin EGF-like domain</keyword>
<feature type="disulfide bond" evidence="12">
    <location>
        <begin position="181"/>
        <end position="191"/>
    </location>
</feature>
<dbReference type="Pfam" id="PF24972">
    <property type="entry name" value="GBD_ATRN"/>
    <property type="match status" value="1"/>
</dbReference>
<evidence type="ECO:0000259" key="16">
    <source>
        <dbReference type="PROSITE" id="PS01180"/>
    </source>
</evidence>
<dbReference type="InterPro" id="IPR016201">
    <property type="entry name" value="PSI"/>
</dbReference>
<dbReference type="GeneTree" id="ENSGT00940000155790"/>
<dbReference type="Pfam" id="PF01437">
    <property type="entry name" value="PSI"/>
    <property type="match status" value="1"/>
</dbReference>
<evidence type="ECO:0000256" key="9">
    <source>
        <dbReference type="ARBA" id="ARBA00023157"/>
    </source>
</evidence>
<dbReference type="PROSITE" id="PS01180">
    <property type="entry name" value="CUB"/>
    <property type="match status" value="1"/>
</dbReference>
<accession>A0A3B5L800</accession>
<dbReference type="SMART" id="SM00423">
    <property type="entry name" value="PSI"/>
    <property type="match status" value="5"/>
</dbReference>
<dbReference type="InterPro" id="IPR016187">
    <property type="entry name" value="CTDL_fold"/>
</dbReference>
<dbReference type="GO" id="GO:0016020">
    <property type="term" value="C:membrane"/>
    <property type="evidence" value="ECO:0007669"/>
    <property type="project" value="UniProtKB-SubCell"/>
</dbReference>
<evidence type="ECO:0000256" key="12">
    <source>
        <dbReference type="PROSITE-ProRule" id="PRU00076"/>
    </source>
</evidence>
<evidence type="ECO:0000259" key="18">
    <source>
        <dbReference type="PROSITE" id="PS50027"/>
    </source>
</evidence>
<proteinExistence type="predicted"/>
<dbReference type="Gene3D" id="2.10.25.10">
    <property type="entry name" value="Laminin"/>
    <property type="match status" value="2"/>
</dbReference>
<dbReference type="InterPro" id="IPR035914">
    <property type="entry name" value="Sperma_CUB_dom_sf"/>
</dbReference>
<dbReference type="Gene3D" id="2.120.10.80">
    <property type="entry name" value="Kelch-type beta propeller"/>
    <property type="match status" value="2"/>
</dbReference>
<evidence type="ECO:0000256" key="1">
    <source>
        <dbReference type="ARBA" id="ARBA00004167"/>
    </source>
</evidence>
<evidence type="ECO:0000256" key="11">
    <source>
        <dbReference type="ARBA" id="ARBA00023292"/>
    </source>
</evidence>
<dbReference type="PANTHER" id="PTHR46376">
    <property type="entry name" value="LEUCINE-ZIPPER-LIKE TRANSCRIPTIONAL REGULATOR 1"/>
    <property type="match status" value="1"/>
</dbReference>
<keyword evidence="9 12" id="KW-1015">Disulfide bond</keyword>
<dbReference type="PANTHER" id="PTHR46376:SF2">
    <property type="entry name" value="DISTRACTED, ISOFORM B"/>
    <property type="match status" value="1"/>
</dbReference>
<dbReference type="SUPFAM" id="SSF49854">
    <property type="entry name" value="Spermadhesin, CUB domain"/>
    <property type="match status" value="1"/>
</dbReference>
<dbReference type="SMART" id="SM00180">
    <property type="entry name" value="EGF_Lam"/>
    <property type="match status" value="3"/>
</dbReference>
<comment type="subcellular location">
    <subcellularLocation>
        <location evidence="1">Membrane</location>
        <topology evidence="1">Single-pass membrane protein</topology>
    </subcellularLocation>
</comment>
<dbReference type="InterPro" id="IPR056863">
    <property type="entry name" value="LMN_ATRN_NET-like_EGF"/>
</dbReference>
<reference evidence="20" key="1">
    <citation type="submission" date="2025-08" db="UniProtKB">
        <authorList>
            <consortium name="Ensembl"/>
        </authorList>
    </citation>
    <scope>IDENTIFICATION</scope>
</reference>
<evidence type="ECO:0000256" key="2">
    <source>
        <dbReference type="ARBA" id="ARBA00022441"/>
    </source>
</evidence>
<dbReference type="InterPro" id="IPR000859">
    <property type="entry name" value="CUB_dom"/>
</dbReference>
<evidence type="ECO:0000313" key="20">
    <source>
        <dbReference type="Ensembl" id="ENSXCOP00000008428.1"/>
    </source>
</evidence>
<dbReference type="InterPro" id="IPR016186">
    <property type="entry name" value="C-type_lectin-like/link_sf"/>
</dbReference>
<keyword evidence="2" id="KW-0880">Kelch repeat</keyword>
<keyword evidence="3 12" id="KW-0245">EGF-like domain</keyword>
<dbReference type="FunFam" id="2.10.25.10:FF:000079">
    <property type="entry name" value="Attractin like 1"/>
    <property type="match status" value="1"/>
</dbReference>
<dbReference type="Gene3D" id="2.60.120.290">
    <property type="entry name" value="Spermadhesin, CUB domain"/>
    <property type="match status" value="1"/>
</dbReference>
<feature type="disulfide bond" evidence="13">
    <location>
        <begin position="1013"/>
        <end position="1022"/>
    </location>
</feature>
<keyword evidence="6" id="KW-0677">Repeat</keyword>
<keyword evidence="10" id="KW-0325">Glycoprotein</keyword>
<dbReference type="InterPro" id="IPR002049">
    <property type="entry name" value="LE_dom"/>
</dbReference>
<dbReference type="Proteomes" id="UP000261380">
    <property type="component" value="Unplaced"/>
</dbReference>
<dbReference type="SUPFAM" id="SSF117281">
    <property type="entry name" value="Kelch motif"/>
    <property type="match status" value="1"/>
</dbReference>
<dbReference type="GO" id="GO:0005794">
    <property type="term" value="C:Golgi apparatus"/>
    <property type="evidence" value="ECO:0007669"/>
    <property type="project" value="TreeGrafter"/>
</dbReference>
<evidence type="ECO:0000256" key="5">
    <source>
        <dbReference type="ARBA" id="ARBA00022729"/>
    </source>
</evidence>
<dbReference type="SMART" id="SM00181">
    <property type="entry name" value="EGF"/>
    <property type="match status" value="4"/>
</dbReference>
<feature type="domain" description="EGF-like" evidence="17">
    <location>
        <begin position="177"/>
        <end position="215"/>
    </location>
</feature>
<sequence>MEIGGRCKTRHVLFGPKLVSRSDPRGIHKYLVVCALFSFVLLTHASPAKSCDKSCNSGKCINGSCVCERGWVGDQCQHCQGRFKLTEPSVLHSIITPNAVLRLRFNHFATECSWDHMYVYDGDSVYAPLVAVFSGLIVPETRGNETVPEVETTSGYALLHFFSDAAYNLTGFNILYSINSCPNNCSGHGKCTPGNSVASRVYCECDKYWKGEACDIPYCRNNCGSPDHGYCDLTGEKLCVCNDSWQGPDCSLTVPSTESFWILPSVKPFGTSLARASHKAVVQEKIMWVVGGYTFNYSSFQMILNYNLESGVWNTVPITGGPVPRYGHSLAAFQDDIYMFGGKLEASWGNVTDELWVFNMPSRSWQRRSPVVGSPAQAHVYAVEGHTAHCVQLSSGETIMLVIFGYSPIYSYISNVQEYNLRSKVWLVPETKGAVPQGGYGHSSSFDSSSSSVYVHGGYKALPAGKYGLVDDLYRYEVNSRTWFILRESGFPRYLHSAALLSGTLLVFGGNTHNDTSLSNGAKCFSADFLAYDIACDKWTVLPKPDLHRDVNCFGHSAVVSNGSMYVFGGFSSVLLNDVLVYRPPSCQAFVAEEGCVKAGPGVRCIWSRGRCAPWEPSMANGNFSPVPFCSYKTVTVDELCYKFSDCGSCAANTKGCQWCDDKKCISASSNCTTGVKNFTECPVRIEQVCSKLANCKSCSLNLNCQWEQNHSQCHSLPAQQCSEGWSQVGDACLRINSSHESYDNAQHYCKNLNGNIASLTTSKQVDFVLEELKKLQQQEKRLSPWVGLRKINVSYWGWEDMSPFTNSSLRWLPGEPSDSGFCAYLEEPQVSGLRANPCTATAHGLICEKATGNPNQSSRGSCKKPCSLHTNCANCTSQAMECMWCGSTRRCVDSNAYVISFPYGQCLEWQTADCMAQNCSGLRTCSQCLDQPECGWCGDPSSTGKGLCMEGSYRGPMKRVAKQGQQSQSHDMNLEPTSCPKDKSFEWAFINCPACQCNGHSTCVNGSVCEQCRNLTTGPHCETCMPGYHGDPTNGGKCQACKCNGHANVCQVLTGKCFCTTKGIKGDQCQLCDSENRYLGNPLRGTCYYNLLIDYQFTFSLIQEDDKHYTAINFMASPEQANKNLDMSINASNNFNLNITWSVGSTAGTISGEEVPIVSKTNIKDYRDSFSCEKFTFRSNPNITFYVYVSNFSWPIKIQIAFSQHNSIMDLVQFFVTFFSCFLSLLLVAAVVWKIKQTCWASRRREQLMRERQQMASRPFASVAVSLDARGELTEVLQPLVDGAPKPVAMEPCFGGKAAVLTVLMRLPSGLSDLPPPGQSGLIVASALVDISQQKPSDFKDKSQALKNRKALPPAHQGTCV</sequence>
<dbReference type="STRING" id="32473.ENSXCOP00000008428"/>